<name>A0ABW0VYB4_9BACL</name>
<keyword evidence="1" id="KW-0805">Transcription regulation</keyword>
<dbReference type="Pfam" id="PF12833">
    <property type="entry name" value="HTH_18"/>
    <property type="match status" value="1"/>
</dbReference>
<feature type="domain" description="HTH araC/xylS-type" evidence="4">
    <location>
        <begin position="185"/>
        <end position="285"/>
    </location>
</feature>
<proteinExistence type="predicted"/>
<dbReference type="RefSeq" id="WP_379187679.1">
    <property type="nucleotide sequence ID" value="NZ_JBHSOW010000030.1"/>
</dbReference>
<keyword evidence="3" id="KW-0804">Transcription</keyword>
<evidence type="ECO:0000259" key="4">
    <source>
        <dbReference type="PROSITE" id="PS01124"/>
    </source>
</evidence>
<dbReference type="PROSITE" id="PS01124">
    <property type="entry name" value="HTH_ARAC_FAMILY_2"/>
    <property type="match status" value="1"/>
</dbReference>
<protein>
    <submittedName>
        <fullName evidence="5">Helix-turn-helix domain-containing protein</fullName>
    </submittedName>
</protein>
<dbReference type="PANTHER" id="PTHR43280:SF2">
    <property type="entry name" value="HTH-TYPE TRANSCRIPTIONAL REGULATOR EXSA"/>
    <property type="match status" value="1"/>
</dbReference>
<organism evidence="5 6">
    <name type="scientific">Paenibacillus solisilvae</name>
    <dbReference type="NCBI Taxonomy" id="2486751"/>
    <lineage>
        <taxon>Bacteria</taxon>
        <taxon>Bacillati</taxon>
        <taxon>Bacillota</taxon>
        <taxon>Bacilli</taxon>
        <taxon>Bacillales</taxon>
        <taxon>Paenibacillaceae</taxon>
        <taxon>Paenibacillus</taxon>
    </lineage>
</organism>
<dbReference type="Gene3D" id="2.60.120.10">
    <property type="entry name" value="Jelly Rolls"/>
    <property type="match status" value="1"/>
</dbReference>
<sequence>MDFSNLHPYVYYATRYPFSKGQASLQRICYTSSIYLISEGFGKLQTGGRTYKAVPGSLVYMPAGQLHDWVADDQDPMVHICCYFDWQHVDRSAAFEWSSPICYRPELLQHHLIGPLFPYELPQITVVESLRVWTDLFQSFYKSGEYTSDKTFMRNLKIQRNFQDFIDYFLKFMLKNTHMQDPRIDKLLDRMEQDLLSGAPRPLEVYYESLNMSRGHFFEIFKKVTGYSPVQYINHFRIGRAREDLLHTQLSITEIAEKYHFSSVHYFSRLFHKQIGLSPRAFRVSE</sequence>
<dbReference type="InterPro" id="IPR009057">
    <property type="entry name" value="Homeodomain-like_sf"/>
</dbReference>
<evidence type="ECO:0000256" key="1">
    <source>
        <dbReference type="ARBA" id="ARBA00023015"/>
    </source>
</evidence>
<dbReference type="SUPFAM" id="SSF46689">
    <property type="entry name" value="Homeodomain-like"/>
    <property type="match status" value="1"/>
</dbReference>
<keyword evidence="2" id="KW-0238">DNA-binding</keyword>
<dbReference type="PRINTS" id="PR00032">
    <property type="entry name" value="HTHARAC"/>
</dbReference>
<dbReference type="SMART" id="SM00342">
    <property type="entry name" value="HTH_ARAC"/>
    <property type="match status" value="1"/>
</dbReference>
<gene>
    <name evidence="5" type="ORF">ACFPYJ_08560</name>
</gene>
<dbReference type="Proteomes" id="UP001596047">
    <property type="component" value="Unassembled WGS sequence"/>
</dbReference>
<evidence type="ECO:0000256" key="3">
    <source>
        <dbReference type="ARBA" id="ARBA00023163"/>
    </source>
</evidence>
<evidence type="ECO:0000313" key="6">
    <source>
        <dbReference type="Proteomes" id="UP001596047"/>
    </source>
</evidence>
<dbReference type="InterPro" id="IPR003313">
    <property type="entry name" value="AraC-bd"/>
</dbReference>
<dbReference type="InterPro" id="IPR020449">
    <property type="entry name" value="Tscrpt_reg_AraC-type_HTH"/>
</dbReference>
<dbReference type="PANTHER" id="PTHR43280">
    <property type="entry name" value="ARAC-FAMILY TRANSCRIPTIONAL REGULATOR"/>
    <property type="match status" value="1"/>
</dbReference>
<dbReference type="InterPro" id="IPR014710">
    <property type="entry name" value="RmlC-like_jellyroll"/>
</dbReference>
<dbReference type="Pfam" id="PF02311">
    <property type="entry name" value="AraC_binding"/>
    <property type="match status" value="1"/>
</dbReference>
<dbReference type="EMBL" id="JBHSOW010000030">
    <property type="protein sequence ID" value="MFC5649180.1"/>
    <property type="molecule type" value="Genomic_DNA"/>
</dbReference>
<reference evidence="6" key="1">
    <citation type="journal article" date="2019" name="Int. J. Syst. Evol. Microbiol.">
        <title>The Global Catalogue of Microorganisms (GCM) 10K type strain sequencing project: providing services to taxonomists for standard genome sequencing and annotation.</title>
        <authorList>
            <consortium name="The Broad Institute Genomics Platform"/>
            <consortium name="The Broad Institute Genome Sequencing Center for Infectious Disease"/>
            <person name="Wu L."/>
            <person name="Ma J."/>
        </authorList>
    </citation>
    <scope>NUCLEOTIDE SEQUENCE [LARGE SCALE GENOMIC DNA]</scope>
    <source>
        <strain evidence="6">CGMCC 1.3240</strain>
    </source>
</reference>
<comment type="caution">
    <text evidence="5">The sequence shown here is derived from an EMBL/GenBank/DDBJ whole genome shotgun (WGS) entry which is preliminary data.</text>
</comment>
<dbReference type="InterPro" id="IPR037923">
    <property type="entry name" value="HTH-like"/>
</dbReference>
<keyword evidence="6" id="KW-1185">Reference proteome</keyword>
<evidence type="ECO:0000256" key="2">
    <source>
        <dbReference type="ARBA" id="ARBA00023125"/>
    </source>
</evidence>
<dbReference type="InterPro" id="IPR018060">
    <property type="entry name" value="HTH_AraC"/>
</dbReference>
<dbReference type="Gene3D" id="1.10.10.60">
    <property type="entry name" value="Homeodomain-like"/>
    <property type="match status" value="2"/>
</dbReference>
<dbReference type="SUPFAM" id="SSF51215">
    <property type="entry name" value="Regulatory protein AraC"/>
    <property type="match status" value="1"/>
</dbReference>
<accession>A0ABW0VYB4</accession>
<evidence type="ECO:0000313" key="5">
    <source>
        <dbReference type="EMBL" id="MFC5649180.1"/>
    </source>
</evidence>